<dbReference type="NCBIfam" id="NF047595">
    <property type="entry name" value="IS66_ISRel24_TnpA"/>
    <property type="match status" value="1"/>
</dbReference>
<dbReference type="SUPFAM" id="SSF48295">
    <property type="entry name" value="TrpR-like"/>
    <property type="match status" value="1"/>
</dbReference>
<proteinExistence type="predicted"/>
<organism evidence="1 2">
    <name type="scientific">Roseateles oligotrophus</name>
    <dbReference type="NCBI Taxonomy" id="1769250"/>
    <lineage>
        <taxon>Bacteria</taxon>
        <taxon>Pseudomonadati</taxon>
        <taxon>Pseudomonadota</taxon>
        <taxon>Betaproteobacteria</taxon>
        <taxon>Burkholderiales</taxon>
        <taxon>Sphaerotilaceae</taxon>
        <taxon>Roseateles</taxon>
    </lineage>
</organism>
<evidence type="ECO:0000313" key="2">
    <source>
        <dbReference type="Proteomes" id="UP001209701"/>
    </source>
</evidence>
<reference evidence="1 2" key="1">
    <citation type="submission" date="2021-11" db="EMBL/GenBank/DDBJ databases">
        <authorList>
            <person name="Liang Q."/>
            <person name="Mou H."/>
            <person name="Liu Z."/>
        </authorList>
    </citation>
    <scope>NUCLEOTIDE SEQUENCE [LARGE SCALE GENOMIC DNA]</scope>
    <source>
        <strain evidence="1 2">CHU3</strain>
    </source>
</reference>
<protein>
    <submittedName>
        <fullName evidence="1">Transposase</fullName>
    </submittedName>
</protein>
<dbReference type="InterPro" id="IPR002514">
    <property type="entry name" value="Transposase_8"/>
</dbReference>
<accession>A0ABT2YCB8</accession>
<comment type="caution">
    <text evidence="1">The sequence shown here is derived from an EMBL/GenBank/DDBJ whole genome shotgun (WGS) entry which is preliminary data.</text>
</comment>
<dbReference type="Pfam" id="PF01527">
    <property type="entry name" value="HTH_Tnp_1"/>
    <property type="match status" value="1"/>
</dbReference>
<keyword evidence="2" id="KW-1185">Reference proteome</keyword>
<dbReference type="EMBL" id="JAJIRN010000003">
    <property type="protein sequence ID" value="MCV2367676.1"/>
    <property type="molecule type" value="Genomic_DNA"/>
</dbReference>
<sequence length="118" mass="12861">MDMMATEKIVRRRQYSAELKAKVVAECNEAGASVARVAMSHGINANIVHGWRQLQREASPSFPSNSSGFIPVSLAPPSAPVVNGDIRVELRRGSLAMTINWPASAAAEFAVWTRELLR</sequence>
<evidence type="ECO:0000313" key="1">
    <source>
        <dbReference type="EMBL" id="MCV2367676.1"/>
    </source>
</evidence>
<dbReference type="InterPro" id="IPR010921">
    <property type="entry name" value="Trp_repressor/repl_initiator"/>
</dbReference>
<dbReference type="Proteomes" id="UP001209701">
    <property type="component" value="Unassembled WGS sequence"/>
</dbReference>
<gene>
    <name evidence="1" type="ORF">LNV07_06165</name>
</gene>
<name>A0ABT2YCB8_9BURK</name>